<dbReference type="Proteomes" id="UP000004030">
    <property type="component" value="Unassembled WGS sequence"/>
</dbReference>
<sequence>MGRIEVITHTDHRLKYSPAAQAAIMREADALGCDRARGGEAARYS</sequence>
<dbReference type="AlphaFoldDB" id="G6EKE1"/>
<comment type="caution">
    <text evidence="1">The sequence shown here is derived from an EMBL/GenBank/DDBJ whole genome shotgun (WGS) entry which is preliminary data.</text>
</comment>
<reference evidence="1 2" key="1">
    <citation type="journal article" date="2012" name="J. Bacteriol.">
        <title>Genome sequence of benzo(a)pyrene-degrading bacterium Novosphingobium pentaromativorans US6-1.</title>
        <authorList>
            <person name="Luo Y.R."/>
            <person name="Kang S.G."/>
            <person name="Kim S.J."/>
            <person name="Kim M.R."/>
            <person name="Li N."/>
            <person name="Lee J.H."/>
            <person name="Kwon K.K."/>
        </authorList>
    </citation>
    <scope>NUCLEOTIDE SEQUENCE [LARGE SCALE GENOMIC DNA]</scope>
    <source>
        <strain evidence="1 2">US6-1</strain>
    </source>
</reference>
<keyword evidence="2" id="KW-1185">Reference proteome</keyword>
<protein>
    <submittedName>
        <fullName evidence="1">Uncharacterized protein</fullName>
    </submittedName>
</protein>
<evidence type="ECO:0000313" key="1">
    <source>
        <dbReference type="EMBL" id="EHJ58243.1"/>
    </source>
</evidence>
<gene>
    <name evidence="1" type="ORF">NSU_4811</name>
</gene>
<proteinExistence type="predicted"/>
<name>G6EKE1_9SPHN</name>
<accession>G6EKE1</accession>
<evidence type="ECO:0000313" key="2">
    <source>
        <dbReference type="Proteomes" id="UP000004030"/>
    </source>
</evidence>
<dbReference type="PATRIC" id="fig|1088721.3.peg.4724"/>
<dbReference type="EMBL" id="AGFM01000093">
    <property type="protein sequence ID" value="EHJ58243.1"/>
    <property type="molecule type" value="Genomic_DNA"/>
</dbReference>
<organism evidence="1 2">
    <name type="scientific">Novosphingobium pentaromativorans US6-1</name>
    <dbReference type="NCBI Taxonomy" id="1088721"/>
    <lineage>
        <taxon>Bacteria</taxon>
        <taxon>Pseudomonadati</taxon>
        <taxon>Pseudomonadota</taxon>
        <taxon>Alphaproteobacteria</taxon>
        <taxon>Sphingomonadales</taxon>
        <taxon>Sphingomonadaceae</taxon>
        <taxon>Novosphingobium</taxon>
    </lineage>
</organism>
<dbReference type="RefSeq" id="WP_007015718.1">
    <property type="nucleotide sequence ID" value="NZ_AGFM01000093.1"/>
</dbReference>
<dbReference type="OrthoDB" id="7476756at2"/>